<feature type="non-terminal residue" evidence="1">
    <location>
        <position position="1"/>
    </location>
</feature>
<gene>
    <name evidence="1" type="ORF">S06H3_30586</name>
</gene>
<accession>X1MFF5</accession>
<comment type="caution">
    <text evidence="1">The sequence shown here is derived from an EMBL/GenBank/DDBJ whole genome shotgun (WGS) entry which is preliminary data.</text>
</comment>
<sequence length="33" mass="3593">VPDEDLGELKNLGEFVKYIETRLAEKGTAKGTA</sequence>
<organism evidence="1">
    <name type="scientific">marine sediment metagenome</name>
    <dbReference type="NCBI Taxonomy" id="412755"/>
    <lineage>
        <taxon>unclassified sequences</taxon>
        <taxon>metagenomes</taxon>
        <taxon>ecological metagenomes</taxon>
    </lineage>
</organism>
<protein>
    <submittedName>
        <fullName evidence="1">Uncharacterized protein</fullName>
    </submittedName>
</protein>
<proteinExistence type="predicted"/>
<name>X1MFF5_9ZZZZ</name>
<dbReference type="AlphaFoldDB" id="X1MFF5"/>
<dbReference type="EMBL" id="BARV01018018">
    <property type="protein sequence ID" value="GAI29968.1"/>
    <property type="molecule type" value="Genomic_DNA"/>
</dbReference>
<evidence type="ECO:0000313" key="1">
    <source>
        <dbReference type="EMBL" id="GAI29968.1"/>
    </source>
</evidence>
<reference evidence="1" key="1">
    <citation type="journal article" date="2014" name="Front. Microbiol.">
        <title>High frequency of phylogenetically diverse reductive dehalogenase-homologous genes in deep subseafloor sedimentary metagenomes.</title>
        <authorList>
            <person name="Kawai M."/>
            <person name="Futagami T."/>
            <person name="Toyoda A."/>
            <person name="Takaki Y."/>
            <person name="Nishi S."/>
            <person name="Hori S."/>
            <person name="Arai W."/>
            <person name="Tsubouchi T."/>
            <person name="Morono Y."/>
            <person name="Uchiyama I."/>
            <person name="Ito T."/>
            <person name="Fujiyama A."/>
            <person name="Inagaki F."/>
            <person name="Takami H."/>
        </authorList>
    </citation>
    <scope>NUCLEOTIDE SEQUENCE</scope>
    <source>
        <strain evidence="1">Expedition CK06-06</strain>
    </source>
</reference>